<protein>
    <submittedName>
        <fullName evidence="2">3',5'-cyclic AMP phosphodiesterase CpdA</fullName>
    </submittedName>
</protein>
<dbReference type="Gene3D" id="3.60.21.10">
    <property type="match status" value="1"/>
</dbReference>
<accession>A0A1H5WMC0</accession>
<evidence type="ECO:0000313" key="2">
    <source>
        <dbReference type="EMBL" id="SEG00455.1"/>
    </source>
</evidence>
<dbReference type="PANTHER" id="PTHR43143">
    <property type="entry name" value="METALLOPHOSPHOESTERASE, CALCINEURIN SUPERFAMILY"/>
    <property type="match status" value="1"/>
</dbReference>
<dbReference type="Proteomes" id="UP000236731">
    <property type="component" value="Unassembled WGS sequence"/>
</dbReference>
<dbReference type="Pfam" id="PF00149">
    <property type="entry name" value="Metallophos"/>
    <property type="match status" value="1"/>
</dbReference>
<name>A0A1H5WMC0_9SPHI</name>
<evidence type="ECO:0000259" key="1">
    <source>
        <dbReference type="Pfam" id="PF00149"/>
    </source>
</evidence>
<proteinExistence type="predicted"/>
<evidence type="ECO:0000313" key="3">
    <source>
        <dbReference type="Proteomes" id="UP000236731"/>
    </source>
</evidence>
<keyword evidence="3" id="KW-1185">Reference proteome</keyword>
<dbReference type="GO" id="GO:0016787">
    <property type="term" value="F:hydrolase activity"/>
    <property type="evidence" value="ECO:0007669"/>
    <property type="project" value="InterPro"/>
</dbReference>
<gene>
    <name evidence="2" type="ORF">SAMN05421877_10495</name>
</gene>
<dbReference type="SUPFAM" id="SSF56300">
    <property type="entry name" value="Metallo-dependent phosphatases"/>
    <property type="match status" value="1"/>
</dbReference>
<dbReference type="InterPro" id="IPR029052">
    <property type="entry name" value="Metallo-depent_PP-like"/>
</dbReference>
<dbReference type="InterPro" id="IPR051918">
    <property type="entry name" value="STPP_CPPED1"/>
</dbReference>
<dbReference type="PANTHER" id="PTHR43143:SF5">
    <property type="entry name" value="SECRETED PROTEIN"/>
    <property type="match status" value="1"/>
</dbReference>
<dbReference type="AlphaFoldDB" id="A0A1H5WMC0"/>
<dbReference type="InterPro" id="IPR004843">
    <property type="entry name" value="Calcineurin-like_PHP"/>
</dbReference>
<sequence>MTTSNRTQVINSLTIHTHFNFANVTTFGHVCFKSQLMIRFPKWMAATLLLVLSLPKLYAQDKQSFQQPTLSDSTSWTLVLLPDIQNYVKFQRNQPILDVMMNWIVQHRDRLNIEMVMCTGDLVEHDDIINPDPKKMDQTGKQQWEAAARAFAKLDGKIPYITATGNHDYNIFSYTHKPKTTHFPQYFYPDKNSENQKILREVTENVYGNPSLENAAYQWKSPHGKPFLFLSLEFAPRDTVLRWANKIVNQQKYADHSVVLLTHAYLNYKNEHIATAKYDLQDAHYGTAVFDRLVRPAKNIEMVFSGHIGAPNDVRKHLGFRIDNNSAGKRVSQMTFNAQALGGGTYGSGGDGWIRILEFLPDGKTVKVRTFSPFFALSSSTQHLAWRTEDYDEFTITLN</sequence>
<dbReference type="EMBL" id="FNUT01000004">
    <property type="protein sequence ID" value="SEG00455.1"/>
    <property type="molecule type" value="Genomic_DNA"/>
</dbReference>
<organism evidence="2 3">
    <name type="scientific">Sphingobacterium lactis</name>
    <dbReference type="NCBI Taxonomy" id="797291"/>
    <lineage>
        <taxon>Bacteria</taxon>
        <taxon>Pseudomonadati</taxon>
        <taxon>Bacteroidota</taxon>
        <taxon>Sphingobacteriia</taxon>
        <taxon>Sphingobacteriales</taxon>
        <taxon>Sphingobacteriaceae</taxon>
        <taxon>Sphingobacterium</taxon>
    </lineage>
</organism>
<reference evidence="3" key="1">
    <citation type="submission" date="2016-10" db="EMBL/GenBank/DDBJ databases">
        <authorList>
            <person name="Varghese N."/>
            <person name="Submissions S."/>
        </authorList>
    </citation>
    <scope>NUCLEOTIDE SEQUENCE [LARGE SCALE GENOMIC DNA]</scope>
    <source>
        <strain evidence="3">DSM 22361</strain>
    </source>
</reference>
<feature type="domain" description="Calcineurin-like phosphoesterase" evidence="1">
    <location>
        <begin position="101"/>
        <end position="308"/>
    </location>
</feature>